<evidence type="ECO:0000259" key="7">
    <source>
        <dbReference type="PROSITE" id="PS51352"/>
    </source>
</evidence>
<evidence type="ECO:0000256" key="2">
    <source>
        <dbReference type="ARBA" id="ARBA00022448"/>
    </source>
</evidence>
<evidence type="ECO:0000256" key="3">
    <source>
        <dbReference type="ARBA" id="ARBA00022982"/>
    </source>
</evidence>
<dbReference type="FunFam" id="3.40.30.10:FF:000001">
    <property type="entry name" value="Thioredoxin"/>
    <property type="match status" value="1"/>
</dbReference>
<protein>
    <recommendedName>
        <fullName evidence="6">Thioredoxin</fullName>
    </recommendedName>
</protein>
<dbReference type="PROSITE" id="PS51352">
    <property type="entry name" value="THIOREDOXIN_2"/>
    <property type="match status" value="1"/>
</dbReference>
<dbReference type="PRINTS" id="PR00421">
    <property type="entry name" value="THIOREDOXIN"/>
</dbReference>
<keyword evidence="5" id="KW-0676">Redox-active center</keyword>
<dbReference type="EMBL" id="CACVAT010000047">
    <property type="protein sequence ID" value="CAA6802838.1"/>
    <property type="molecule type" value="Genomic_DNA"/>
</dbReference>
<keyword evidence="4" id="KW-1015">Disulfide bond</keyword>
<dbReference type="SUPFAM" id="SSF52833">
    <property type="entry name" value="Thioredoxin-like"/>
    <property type="match status" value="1"/>
</dbReference>
<dbReference type="PANTHER" id="PTHR45663">
    <property type="entry name" value="GEO12009P1"/>
    <property type="match status" value="1"/>
</dbReference>
<dbReference type="AlphaFoldDB" id="A0A6S6SJ32"/>
<dbReference type="Gene3D" id="1.25.40.10">
    <property type="entry name" value="Tetratricopeptide repeat domain"/>
    <property type="match status" value="2"/>
</dbReference>
<evidence type="ECO:0000256" key="6">
    <source>
        <dbReference type="NCBIfam" id="TIGR01068"/>
    </source>
</evidence>
<dbReference type="Pfam" id="PF14559">
    <property type="entry name" value="TPR_19"/>
    <property type="match status" value="1"/>
</dbReference>
<dbReference type="Pfam" id="PF14561">
    <property type="entry name" value="TPR_20"/>
    <property type="match status" value="1"/>
</dbReference>
<evidence type="ECO:0000313" key="8">
    <source>
        <dbReference type="EMBL" id="CAA6802838.1"/>
    </source>
</evidence>
<dbReference type="CDD" id="cd02956">
    <property type="entry name" value="ybbN"/>
    <property type="match status" value="1"/>
</dbReference>
<organism evidence="8">
    <name type="scientific">uncultured Thiotrichaceae bacterium</name>
    <dbReference type="NCBI Taxonomy" id="298394"/>
    <lineage>
        <taxon>Bacteria</taxon>
        <taxon>Pseudomonadati</taxon>
        <taxon>Pseudomonadota</taxon>
        <taxon>Gammaproteobacteria</taxon>
        <taxon>Thiotrichales</taxon>
        <taxon>Thiotrichaceae</taxon>
        <taxon>environmental samples</taxon>
    </lineage>
</organism>
<dbReference type="SUPFAM" id="SSF48452">
    <property type="entry name" value="TPR-like"/>
    <property type="match status" value="1"/>
</dbReference>
<dbReference type="InterPro" id="IPR036249">
    <property type="entry name" value="Thioredoxin-like_sf"/>
</dbReference>
<evidence type="ECO:0000256" key="1">
    <source>
        <dbReference type="ARBA" id="ARBA00008987"/>
    </source>
</evidence>
<gene>
    <name evidence="8" type="ORF">HELGO_WM29236</name>
</gene>
<proteinExistence type="inferred from homology"/>
<dbReference type="InterPro" id="IPR017937">
    <property type="entry name" value="Thioredoxin_CS"/>
</dbReference>
<comment type="similarity">
    <text evidence="1">Belongs to the thioredoxin family.</text>
</comment>
<dbReference type="InterPro" id="IPR011990">
    <property type="entry name" value="TPR-like_helical_dom_sf"/>
</dbReference>
<dbReference type="GO" id="GO:0015035">
    <property type="term" value="F:protein-disulfide reductase activity"/>
    <property type="evidence" value="ECO:0007669"/>
    <property type="project" value="UniProtKB-UniRule"/>
</dbReference>
<evidence type="ECO:0000256" key="5">
    <source>
        <dbReference type="ARBA" id="ARBA00023284"/>
    </source>
</evidence>
<name>A0A6S6SJ32_9GAMM</name>
<feature type="domain" description="Thioredoxin" evidence="7">
    <location>
        <begin position="4"/>
        <end position="112"/>
    </location>
</feature>
<dbReference type="GO" id="GO:0005737">
    <property type="term" value="C:cytoplasm"/>
    <property type="evidence" value="ECO:0007669"/>
    <property type="project" value="TreeGrafter"/>
</dbReference>
<dbReference type="PANTHER" id="PTHR45663:SF11">
    <property type="entry name" value="GEO12009P1"/>
    <property type="match status" value="1"/>
</dbReference>
<dbReference type="InterPro" id="IPR005746">
    <property type="entry name" value="Thioredoxin"/>
</dbReference>
<accession>A0A6S6SJ32</accession>
<keyword evidence="3" id="KW-0249">Electron transport</keyword>
<sequence length="288" mass="32133">MSDSPFIFEADAQSFAQVLQHSHQVPVLVDFWADWCEPCKMLMPVLAKLADEYQGGFILVKVNSDENQELAAQFGVRSLPTIKLFKGGEAVDEFTGVLPEEKIRSFINKHRTRQTEPYRQQALEMQQAGDLDGAVDLMAQVIQHEPDFYEASLELAGMLVTQGRIDDADALVQTVPDTDEFAPQVKQLQTDIKMARLKEAASGEDTSELEQKLADNPDDLATMLELAKVRLAQGNSEEALELYLTVMKKDPAFEEGAGRQGLIDTFELLGNANPLVKTYRGKMFSLLY</sequence>
<reference evidence="8" key="1">
    <citation type="submission" date="2020-01" db="EMBL/GenBank/DDBJ databases">
        <authorList>
            <person name="Meier V. D."/>
            <person name="Meier V D."/>
        </authorList>
    </citation>
    <scope>NUCLEOTIDE SEQUENCE</scope>
    <source>
        <strain evidence="8">HLG_WM_MAG_09</strain>
    </source>
</reference>
<dbReference type="InterPro" id="IPR013766">
    <property type="entry name" value="Thioredoxin_domain"/>
</dbReference>
<dbReference type="NCBIfam" id="TIGR01068">
    <property type="entry name" value="thioredoxin"/>
    <property type="match status" value="1"/>
</dbReference>
<evidence type="ECO:0000256" key="4">
    <source>
        <dbReference type="ARBA" id="ARBA00023157"/>
    </source>
</evidence>
<keyword evidence="2" id="KW-0813">Transport</keyword>
<dbReference type="Pfam" id="PF00085">
    <property type="entry name" value="Thioredoxin"/>
    <property type="match status" value="1"/>
</dbReference>
<dbReference type="PROSITE" id="PS00194">
    <property type="entry name" value="THIOREDOXIN_1"/>
    <property type="match status" value="1"/>
</dbReference>
<dbReference type="Gene3D" id="3.40.30.10">
    <property type="entry name" value="Glutaredoxin"/>
    <property type="match status" value="1"/>
</dbReference>
<dbReference type="GO" id="GO:0006950">
    <property type="term" value="P:response to stress"/>
    <property type="evidence" value="ECO:0007669"/>
    <property type="project" value="UniProtKB-ARBA"/>
</dbReference>